<evidence type="ECO:0000259" key="1">
    <source>
        <dbReference type="PROSITE" id="PS50181"/>
    </source>
</evidence>
<dbReference type="PANTHER" id="PTHR31672">
    <property type="entry name" value="BNACNNG10540D PROTEIN"/>
    <property type="match status" value="1"/>
</dbReference>
<dbReference type="Gene3D" id="1.20.1280.50">
    <property type="match status" value="1"/>
</dbReference>
<dbReference type="SMART" id="SM00256">
    <property type="entry name" value="FBOX"/>
    <property type="match status" value="1"/>
</dbReference>
<dbReference type="InterPro" id="IPR017451">
    <property type="entry name" value="F-box-assoc_interact_dom"/>
</dbReference>
<dbReference type="InterPro" id="IPR036047">
    <property type="entry name" value="F-box-like_dom_sf"/>
</dbReference>
<organism evidence="2">
    <name type="scientific">Solanum tuberosum</name>
    <name type="common">Potato</name>
    <dbReference type="NCBI Taxonomy" id="4113"/>
    <lineage>
        <taxon>Eukaryota</taxon>
        <taxon>Viridiplantae</taxon>
        <taxon>Streptophyta</taxon>
        <taxon>Embryophyta</taxon>
        <taxon>Tracheophyta</taxon>
        <taxon>Spermatophyta</taxon>
        <taxon>Magnoliopsida</taxon>
        <taxon>eudicotyledons</taxon>
        <taxon>Gunneridae</taxon>
        <taxon>Pentapetalae</taxon>
        <taxon>asterids</taxon>
        <taxon>lamiids</taxon>
        <taxon>Solanales</taxon>
        <taxon>Solanaceae</taxon>
        <taxon>Solanoideae</taxon>
        <taxon>Solaneae</taxon>
        <taxon>Solanum</taxon>
    </lineage>
</organism>
<reference evidence="2" key="1">
    <citation type="journal article" date="2007" name="BMC Genomics">
        <title>Comparative sequence analysis of Solanum and Arabidopsis in a hot spot for pathogen resistance on potato chromosome V reveals a patchwork of conserved and rapidly evolving genome segments.</title>
        <authorList>
            <person name="Ballvora A."/>
            <person name="Jocker A."/>
            <person name="Viehover P."/>
            <person name="Ishihara H."/>
            <person name="Paal J."/>
            <person name="Meksem K."/>
            <person name="Bruggmann R."/>
            <person name="Schoof H."/>
            <person name="Weisshaar B."/>
            <person name="Gebhardt C."/>
        </authorList>
    </citation>
    <scope>NUCLEOTIDE SEQUENCE</scope>
</reference>
<protein>
    <submittedName>
        <fullName evidence="2">F-box domain-containing protein</fullName>
    </submittedName>
</protein>
<dbReference type="PANTHER" id="PTHR31672:SF13">
    <property type="entry name" value="F-BOX PROTEIN CPR30-LIKE"/>
    <property type="match status" value="1"/>
</dbReference>
<accession>A4UV28</accession>
<dbReference type="Pfam" id="PF07734">
    <property type="entry name" value="FBA_1"/>
    <property type="match status" value="1"/>
</dbReference>
<evidence type="ECO:0000313" key="2">
    <source>
        <dbReference type="EMBL" id="ABO92988.1"/>
    </source>
</evidence>
<dbReference type="NCBIfam" id="TIGR01640">
    <property type="entry name" value="F_box_assoc_1"/>
    <property type="match status" value="1"/>
</dbReference>
<name>A4UV28_SOLTU</name>
<dbReference type="InterPro" id="IPR006527">
    <property type="entry name" value="F-box-assoc_dom_typ1"/>
</dbReference>
<dbReference type="InterPro" id="IPR001810">
    <property type="entry name" value="F-box_dom"/>
</dbReference>
<dbReference type="CDD" id="cd22157">
    <property type="entry name" value="F-box_AtFBW1-like"/>
    <property type="match status" value="1"/>
</dbReference>
<dbReference type="SUPFAM" id="SSF81383">
    <property type="entry name" value="F-box domain"/>
    <property type="match status" value="1"/>
</dbReference>
<dbReference type="Pfam" id="PF00646">
    <property type="entry name" value="F-box"/>
    <property type="match status" value="1"/>
</dbReference>
<dbReference type="AlphaFoldDB" id="A4UV28"/>
<dbReference type="EMBL" id="EF514212">
    <property type="protein sequence ID" value="ABO92988.1"/>
    <property type="molecule type" value="Genomic_DNA"/>
</dbReference>
<dbReference type="InterPro" id="IPR050796">
    <property type="entry name" value="SCF_F-box_component"/>
</dbReference>
<feature type="domain" description="F-box" evidence="1">
    <location>
        <begin position="38"/>
        <end position="85"/>
    </location>
</feature>
<dbReference type="PROSITE" id="PS50181">
    <property type="entry name" value="FBOX"/>
    <property type="match status" value="1"/>
</dbReference>
<sequence length="424" mass="49081">MFLFLAFQDWIHQTVLFKFLLSCYHFIFTTNRHFIFTTNHDLILPNEIITAILLRLPTKSLLKCMCVSKSWHQLISSPDFVNTHLKLNKHHRVLFSGIFENIKFCSLPPLFNKQQLTQELFHMDPPCSPPFFVGSVNGLICLFNRRRDTYIWNPTIRKSKKLPKSSWGTSCYTKYGFGFDDSRDDYKVLFIDHCGNSYNGELSNTRVVVNIYSSRTDSWTTLHDQLQGIFLLNYSGKFINGKIYWAASTGIHDCNVRNIISFDVADETWGSLELPICGEEVFNIKLGVVENDLSVLYTCKPGTTSDVWILKDCRVNVSWMKWFTIEYPQYAVLYRFDSPIFTFFIHLRESDKDNILLLIPEKIMIFDGSTKKLEHEATVKECNTAEIYAESIVNPLTIPYYGCSNLGEVEVNVEHSSVLVECMD</sequence>
<proteinExistence type="predicted"/>